<name>A0A6G9CXN6_RHOER</name>
<dbReference type="AlphaFoldDB" id="A0A6G9CXN6"/>
<organism evidence="1 2">
    <name type="scientific">Rhodococcus erythropolis</name>
    <name type="common">Arthrobacter picolinophilus</name>
    <dbReference type="NCBI Taxonomy" id="1833"/>
    <lineage>
        <taxon>Bacteria</taxon>
        <taxon>Bacillati</taxon>
        <taxon>Actinomycetota</taxon>
        <taxon>Actinomycetes</taxon>
        <taxon>Mycobacteriales</taxon>
        <taxon>Nocardiaceae</taxon>
        <taxon>Rhodococcus</taxon>
        <taxon>Rhodococcus erythropolis group</taxon>
    </lineage>
</organism>
<dbReference type="EMBL" id="CP050124">
    <property type="protein sequence ID" value="QIP41658.1"/>
    <property type="molecule type" value="Genomic_DNA"/>
</dbReference>
<dbReference type="Proteomes" id="UP000502345">
    <property type="component" value="Chromosome"/>
</dbReference>
<accession>A0A6G9CXN6</accession>
<evidence type="ECO:0000313" key="1">
    <source>
        <dbReference type="EMBL" id="QIP41658.1"/>
    </source>
</evidence>
<evidence type="ECO:0000313" key="2">
    <source>
        <dbReference type="Proteomes" id="UP000502345"/>
    </source>
</evidence>
<sequence length="49" mass="5335">MAAILWTVSSTGAHRMSSAEFSDAFTFLNDFFSNASDLFSALSFFTSLS</sequence>
<protein>
    <submittedName>
        <fullName evidence="1">Uncharacterized protein</fullName>
    </submittedName>
</protein>
<gene>
    <name evidence="1" type="ORF">G9444_4414</name>
</gene>
<reference evidence="1 2" key="1">
    <citation type="submission" date="2020-03" db="EMBL/GenBank/DDBJ databases">
        <title>Screen low temperature-resistant strains for efficient degradation of petroleum hydrocarbons under the low temperature.</title>
        <authorList>
            <person name="Wang Y."/>
            <person name="Chen J."/>
        </authorList>
    </citation>
    <scope>NUCLEOTIDE SEQUENCE [LARGE SCALE GENOMIC DNA]</scope>
    <source>
        <strain evidence="1 2">KB1</strain>
    </source>
</reference>
<proteinExistence type="predicted"/>